<name>A0AAQ4EJI5_AMBAM</name>
<keyword evidence="2" id="KW-1185">Reference proteome</keyword>
<protein>
    <submittedName>
        <fullName evidence="1">Uncharacterized protein</fullName>
    </submittedName>
</protein>
<sequence length="88" mass="9727">MDSSGTRLGLPAAWRRQFVHRCVSLRPGVAGQKKTKSLDFPAATATRTGEDRWQLRCLRCGSPASRIKPRSVRAAGCEDRNTMTPVKD</sequence>
<dbReference type="AlphaFoldDB" id="A0AAQ4EJI5"/>
<evidence type="ECO:0000313" key="1">
    <source>
        <dbReference type="EMBL" id="KAK8774844.1"/>
    </source>
</evidence>
<organism evidence="1 2">
    <name type="scientific">Amblyomma americanum</name>
    <name type="common">Lone star tick</name>
    <dbReference type="NCBI Taxonomy" id="6943"/>
    <lineage>
        <taxon>Eukaryota</taxon>
        <taxon>Metazoa</taxon>
        <taxon>Ecdysozoa</taxon>
        <taxon>Arthropoda</taxon>
        <taxon>Chelicerata</taxon>
        <taxon>Arachnida</taxon>
        <taxon>Acari</taxon>
        <taxon>Parasitiformes</taxon>
        <taxon>Ixodida</taxon>
        <taxon>Ixodoidea</taxon>
        <taxon>Ixodidae</taxon>
        <taxon>Amblyomminae</taxon>
        <taxon>Amblyomma</taxon>
    </lineage>
</organism>
<reference evidence="1 2" key="1">
    <citation type="journal article" date="2023" name="Arcadia Sci">
        <title>De novo assembly of a long-read Amblyomma americanum tick genome.</title>
        <authorList>
            <person name="Chou S."/>
            <person name="Poskanzer K.E."/>
            <person name="Rollins M."/>
            <person name="Thuy-Boun P.S."/>
        </authorList>
    </citation>
    <scope>NUCLEOTIDE SEQUENCE [LARGE SCALE GENOMIC DNA]</scope>
    <source>
        <strain evidence="1">F_SG_1</strain>
        <tissue evidence="1">Salivary glands</tissue>
    </source>
</reference>
<dbReference type="Proteomes" id="UP001321473">
    <property type="component" value="Unassembled WGS sequence"/>
</dbReference>
<dbReference type="EMBL" id="JARKHS020014921">
    <property type="protein sequence ID" value="KAK8774844.1"/>
    <property type="molecule type" value="Genomic_DNA"/>
</dbReference>
<evidence type="ECO:0000313" key="2">
    <source>
        <dbReference type="Proteomes" id="UP001321473"/>
    </source>
</evidence>
<proteinExistence type="predicted"/>
<comment type="caution">
    <text evidence="1">The sequence shown here is derived from an EMBL/GenBank/DDBJ whole genome shotgun (WGS) entry which is preliminary data.</text>
</comment>
<gene>
    <name evidence="1" type="ORF">V5799_010622</name>
</gene>
<accession>A0AAQ4EJI5</accession>